<evidence type="ECO:0000313" key="2">
    <source>
        <dbReference type="Proteomes" id="UP000827976"/>
    </source>
</evidence>
<reference evidence="2" key="1">
    <citation type="journal article" date="2022" name="Nat. Commun.">
        <title>Chromosome evolution and the genetic basis of agronomically important traits in greater yam.</title>
        <authorList>
            <person name="Bredeson J.V."/>
            <person name="Lyons J.B."/>
            <person name="Oniyinde I.O."/>
            <person name="Okereke N.R."/>
            <person name="Kolade O."/>
            <person name="Nnabue I."/>
            <person name="Nwadili C.O."/>
            <person name="Hribova E."/>
            <person name="Parker M."/>
            <person name="Nwogha J."/>
            <person name="Shu S."/>
            <person name="Carlson J."/>
            <person name="Kariba R."/>
            <person name="Muthemba S."/>
            <person name="Knop K."/>
            <person name="Barton G.J."/>
            <person name="Sherwood A.V."/>
            <person name="Lopez-Montes A."/>
            <person name="Asiedu R."/>
            <person name="Jamnadass R."/>
            <person name="Muchugi A."/>
            <person name="Goodstein D."/>
            <person name="Egesi C.N."/>
            <person name="Featherston J."/>
            <person name="Asfaw A."/>
            <person name="Simpson G.G."/>
            <person name="Dolezel J."/>
            <person name="Hendre P.S."/>
            <person name="Van Deynze A."/>
            <person name="Kumar P.L."/>
            <person name="Obidiegwu J.E."/>
            <person name="Bhattacharjee R."/>
            <person name="Rokhsar D.S."/>
        </authorList>
    </citation>
    <scope>NUCLEOTIDE SEQUENCE [LARGE SCALE GENOMIC DNA]</scope>
    <source>
        <strain evidence="2">cv. TDa95/00328</strain>
    </source>
</reference>
<sequence length="103" mass="12248">MGNCMETCSPPWHQEDIKERGVREGGEWCGLEKDGVFKVKVVLTRRELEWLMLQIKDKRERRLHDLVMEIDRERRESMKVQKWTPALASIMESPELQTFETTT</sequence>
<dbReference type="Proteomes" id="UP000827976">
    <property type="component" value="Chromosome 5"/>
</dbReference>
<comment type="caution">
    <text evidence="1">The sequence shown here is derived from an EMBL/GenBank/DDBJ whole genome shotgun (WGS) entry which is preliminary data.</text>
</comment>
<protein>
    <submittedName>
        <fullName evidence="1">Uncharacterized protein</fullName>
    </submittedName>
</protein>
<keyword evidence="2" id="KW-1185">Reference proteome</keyword>
<evidence type="ECO:0000313" key="1">
    <source>
        <dbReference type="EMBL" id="KAH7682326.1"/>
    </source>
</evidence>
<organism evidence="1 2">
    <name type="scientific">Dioscorea alata</name>
    <name type="common">Purple yam</name>
    <dbReference type="NCBI Taxonomy" id="55571"/>
    <lineage>
        <taxon>Eukaryota</taxon>
        <taxon>Viridiplantae</taxon>
        <taxon>Streptophyta</taxon>
        <taxon>Embryophyta</taxon>
        <taxon>Tracheophyta</taxon>
        <taxon>Spermatophyta</taxon>
        <taxon>Magnoliopsida</taxon>
        <taxon>Liliopsida</taxon>
        <taxon>Dioscoreales</taxon>
        <taxon>Dioscoreaceae</taxon>
        <taxon>Dioscorea</taxon>
    </lineage>
</organism>
<name>A0ACB7W421_DIOAL</name>
<dbReference type="EMBL" id="CM037015">
    <property type="protein sequence ID" value="KAH7682326.1"/>
    <property type="molecule type" value="Genomic_DNA"/>
</dbReference>
<accession>A0ACB7W421</accession>
<proteinExistence type="predicted"/>
<gene>
    <name evidence="1" type="ORF">IHE45_05G113200</name>
</gene>